<feature type="site" description="Participates in a stacking interaction with the thymidine ring of dTDP-4-oxo-6-deoxyglucose" evidence="2">
    <location>
        <position position="160"/>
    </location>
</feature>
<sequence length="205" mass="23499">MKCKNLDVNKLKVSCEPYIIDTPIEGVFAVKRPRYGDSRGSFQELLRIPDISKRFQETQIDQSQISVSKVNVLRGIHAEPRDKIITPILGRMAAVVVDLRVESPTFKMWVRFDFDNTNPENEFTTLFVPSGCGNSLCVYKKSDDAGDGTVIYHYTYSSIYDPKWSGSGVRYNDPQLDIIWPIKNPVLSNRDKELPLLDEFIVKYR</sequence>
<dbReference type="PANTHER" id="PTHR21047">
    <property type="entry name" value="DTDP-6-DEOXY-D-GLUCOSE-3,5 EPIMERASE"/>
    <property type="match status" value="1"/>
</dbReference>
<gene>
    <name evidence="3" type="ORF">US67_C0001G0020</name>
</gene>
<evidence type="ECO:0000256" key="1">
    <source>
        <dbReference type="PIRSR" id="PIRSR600888-1"/>
    </source>
</evidence>
<protein>
    <submittedName>
        <fullName evidence="3">dTDP-4-dehydrorhamnose 3,5-epimerase</fullName>
    </submittedName>
</protein>
<dbReference type="Gene3D" id="2.60.120.10">
    <property type="entry name" value="Jelly Rolls"/>
    <property type="match status" value="1"/>
</dbReference>
<comment type="caution">
    <text evidence="3">The sequence shown here is derived from an EMBL/GenBank/DDBJ whole genome shotgun (WGS) entry which is preliminary data.</text>
</comment>
<feature type="active site" description="Proton acceptor" evidence="1">
    <location>
        <position position="77"/>
    </location>
</feature>
<dbReference type="AlphaFoldDB" id="A0A0G0I8D2"/>
<name>A0A0G0I8D2_9BACT</name>
<proteinExistence type="predicted"/>
<accession>A0A0G0I8D2</accession>
<dbReference type="GO" id="GO:0005829">
    <property type="term" value="C:cytosol"/>
    <property type="evidence" value="ECO:0007669"/>
    <property type="project" value="TreeGrafter"/>
</dbReference>
<dbReference type="InterPro" id="IPR014710">
    <property type="entry name" value="RmlC-like_jellyroll"/>
</dbReference>
<dbReference type="EMBL" id="LBTW01000001">
    <property type="protein sequence ID" value="KKQ50787.1"/>
    <property type="molecule type" value="Genomic_DNA"/>
</dbReference>
<organism evidence="3 4">
    <name type="scientific">Candidatus Woesebacteria bacterium GW2011_GWD1_38_10</name>
    <dbReference type="NCBI Taxonomy" id="1618592"/>
    <lineage>
        <taxon>Bacteria</taxon>
        <taxon>Candidatus Woeseibacteriota</taxon>
    </lineage>
</organism>
<dbReference type="GO" id="GO:0008830">
    <property type="term" value="F:dTDP-4-dehydrorhamnose 3,5-epimerase activity"/>
    <property type="evidence" value="ECO:0007669"/>
    <property type="project" value="InterPro"/>
</dbReference>
<dbReference type="GO" id="GO:0019305">
    <property type="term" value="P:dTDP-rhamnose biosynthetic process"/>
    <property type="evidence" value="ECO:0007669"/>
    <property type="project" value="TreeGrafter"/>
</dbReference>
<dbReference type="Proteomes" id="UP000034366">
    <property type="component" value="Unassembled WGS sequence"/>
</dbReference>
<dbReference type="InterPro" id="IPR011051">
    <property type="entry name" value="RmlC_Cupin_sf"/>
</dbReference>
<dbReference type="Pfam" id="PF00908">
    <property type="entry name" value="dTDP_sugar_isom"/>
    <property type="match status" value="1"/>
</dbReference>
<evidence type="ECO:0000313" key="3">
    <source>
        <dbReference type="EMBL" id="KKQ50787.1"/>
    </source>
</evidence>
<evidence type="ECO:0000313" key="4">
    <source>
        <dbReference type="Proteomes" id="UP000034366"/>
    </source>
</evidence>
<dbReference type="SUPFAM" id="SSF51182">
    <property type="entry name" value="RmlC-like cupins"/>
    <property type="match status" value="1"/>
</dbReference>
<evidence type="ECO:0000256" key="2">
    <source>
        <dbReference type="PIRSR" id="PIRSR600888-3"/>
    </source>
</evidence>
<dbReference type="PANTHER" id="PTHR21047:SF2">
    <property type="entry name" value="THYMIDINE DIPHOSPHO-4-KETO-RHAMNOSE 3,5-EPIMERASE"/>
    <property type="match status" value="1"/>
</dbReference>
<reference evidence="3 4" key="1">
    <citation type="journal article" date="2015" name="Nature">
        <title>rRNA introns, odd ribosomes, and small enigmatic genomes across a large radiation of phyla.</title>
        <authorList>
            <person name="Brown C.T."/>
            <person name="Hug L.A."/>
            <person name="Thomas B.C."/>
            <person name="Sharon I."/>
            <person name="Castelle C.J."/>
            <person name="Singh A."/>
            <person name="Wilkins M.J."/>
            <person name="Williams K.H."/>
            <person name="Banfield J.F."/>
        </authorList>
    </citation>
    <scope>NUCLEOTIDE SEQUENCE [LARGE SCALE GENOMIC DNA]</scope>
</reference>
<dbReference type="InterPro" id="IPR000888">
    <property type="entry name" value="RmlC-like"/>
</dbReference>
<feature type="active site" description="Proton donor" evidence="1">
    <location>
        <position position="154"/>
    </location>
</feature>
<dbReference type="GO" id="GO:0000271">
    <property type="term" value="P:polysaccharide biosynthetic process"/>
    <property type="evidence" value="ECO:0007669"/>
    <property type="project" value="TreeGrafter"/>
</dbReference>